<evidence type="ECO:0000259" key="3">
    <source>
        <dbReference type="Pfam" id="PF14364"/>
    </source>
</evidence>
<feature type="compositionally biased region" description="Polar residues" evidence="1">
    <location>
        <begin position="161"/>
        <end position="172"/>
    </location>
</feature>
<feature type="compositionally biased region" description="Low complexity" evidence="1">
    <location>
        <begin position="65"/>
        <end position="76"/>
    </location>
</feature>
<feature type="compositionally biased region" description="Polar residues" evidence="1">
    <location>
        <begin position="122"/>
        <end position="137"/>
    </location>
</feature>
<dbReference type="InterPro" id="IPR025520">
    <property type="entry name" value="DUF4408"/>
</dbReference>
<name>A0A9R0HSL1_SPIOL</name>
<dbReference type="OrthoDB" id="1931904at2759"/>
<evidence type="ECO:0000256" key="2">
    <source>
        <dbReference type="SAM" id="Phobius"/>
    </source>
</evidence>
<feature type="transmembrane region" description="Helical" evidence="2">
    <location>
        <begin position="18"/>
        <end position="41"/>
    </location>
</feature>
<dbReference type="Pfam" id="PF05553">
    <property type="entry name" value="DUF761"/>
    <property type="match status" value="1"/>
</dbReference>
<feature type="region of interest" description="Disordered" evidence="1">
    <location>
        <begin position="158"/>
        <end position="192"/>
    </location>
</feature>
<organism evidence="4 5">
    <name type="scientific">Spinacia oleracea</name>
    <name type="common">Spinach</name>
    <dbReference type="NCBI Taxonomy" id="3562"/>
    <lineage>
        <taxon>Eukaryota</taxon>
        <taxon>Viridiplantae</taxon>
        <taxon>Streptophyta</taxon>
        <taxon>Embryophyta</taxon>
        <taxon>Tracheophyta</taxon>
        <taxon>Spermatophyta</taxon>
        <taxon>Magnoliopsida</taxon>
        <taxon>eudicotyledons</taxon>
        <taxon>Gunneridae</taxon>
        <taxon>Pentapetalae</taxon>
        <taxon>Caryophyllales</taxon>
        <taxon>Chenopodiaceae</taxon>
        <taxon>Chenopodioideae</taxon>
        <taxon>Anserineae</taxon>
        <taxon>Spinacia</taxon>
    </lineage>
</organism>
<evidence type="ECO:0000256" key="1">
    <source>
        <dbReference type="SAM" id="MobiDB-lite"/>
    </source>
</evidence>
<dbReference type="Pfam" id="PF14364">
    <property type="entry name" value="DUF4408"/>
    <property type="match status" value="1"/>
</dbReference>
<evidence type="ECO:0000313" key="4">
    <source>
        <dbReference type="Proteomes" id="UP000813463"/>
    </source>
</evidence>
<dbReference type="AlphaFoldDB" id="A0A9R0HSL1"/>
<dbReference type="GeneID" id="110775985"/>
<dbReference type="InterPro" id="IPR008480">
    <property type="entry name" value="DUF761_pln"/>
</dbReference>
<protein>
    <submittedName>
        <fullName evidence="5">Pathogen-associated molecular patterns-induced protein A70</fullName>
    </submittedName>
</protein>
<dbReference type="PANTHER" id="PTHR33098:SF53">
    <property type="entry name" value="OS05G0540900 PROTEIN"/>
    <property type="match status" value="1"/>
</dbReference>
<dbReference type="Proteomes" id="UP000813463">
    <property type="component" value="Chromosome 1"/>
</dbReference>
<keyword evidence="2" id="KW-1133">Transmembrane helix</keyword>
<keyword evidence="2" id="KW-0472">Membrane</keyword>
<dbReference type="PANTHER" id="PTHR33098">
    <property type="entry name" value="COTTON FIBER (DUF761)"/>
    <property type="match status" value="1"/>
</dbReference>
<reference evidence="5" key="2">
    <citation type="submission" date="2025-08" db="UniProtKB">
        <authorList>
            <consortium name="RefSeq"/>
        </authorList>
    </citation>
    <scope>IDENTIFICATION</scope>
    <source>
        <tissue evidence="5">Leaf</tissue>
    </source>
</reference>
<dbReference type="RefSeq" id="XP_021836262.1">
    <property type="nucleotide sequence ID" value="XM_021980570.1"/>
</dbReference>
<keyword evidence="2" id="KW-0812">Transmembrane</keyword>
<accession>A0A9R0HSL1</accession>
<reference evidence="4" key="1">
    <citation type="journal article" date="2021" name="Nat. Commun.">
        <title>Genomic analyses provide insights into spinach domestication and the genetic basis of agronomic traits.</title>
        <authorList>
            <person name="Cai X."/>
            <person name="Sun X."/>
            <person name="Xu C."/>
            <person name="Sun H."/>
            <person name="Wang X."/>
            <person name="Ge C."/>
            <person name="Zhang Z."/>
            <person name="Wang Q."/>
            <person name="Fei Z."/>
            <person name="Jiao C."/>
            <person name="Wang Q."/>
        </authorList>
    </citation>
    <scope>NUCLEOTIDE SEQUENCE [LARGE SCALE GENOMIC DNA]</scope>
    <source>
        <strain evidence="4">cv. Varoflay</strain>
    </source>
</reference>
<sequence length="284" mass="32180">MFEEAISLLSIWASMNSWLTPTVLFLLLNLMIGTIAVTSGFTSHKPSHHHHLNHPDTTFHHHLNQHQPPQQQFQPQLTRAPSVLQRLKSINLYTFYSHPPTTHLQQPPPPPQQQQQPEIHNHQPNSPTPISSVASDNVSDEDCENPTLDEIYSRIKHENSISHYGRQNSDTKPSGGEIPVKLPKKMKKSASDKSAFNHFHIEEEEADNAGGSVDSPLNHTAVPTVVEEVEEEERENAFTVREDQDDGVDAKADDFINRFKKQLQMQRADSIVKYKDMISRTSAQ</sequence>
<dbReference type="GO" id="GO:0004386">
    <property type="term" value="F:helicase activity"/>
    <property type="evidence" value="ECO:0007669"/>
    <property type="project" value="UniProtKB-KW"/>
</dbReference>
<feature type="domain" description="DUF4408" evidence="3">
    <location>
        <begin position="10"/>
        <end position="41"/>
    </location>
</feature>
<gene>
    <name evidence="5" type="primary">LOC110775985</name>
</gene>
<feature type="region of interest" description="Disordered" evidence="1">
    <location>
        <begin position="98"/>
        <end position="145"/>
    </location>
</feature>
<dbReference type="KEGG" id="soe:110775985"/>
<proteinExistence type="predicted"/>
<keyword evidence="4" id="KW-1185">Reference proteome</keyword>
<evidence type="ECO:0000313" key="5">
    <source>
        <dbReference type="RefSeq" id="XP_021836262.1"/>
    </source>
</evidence>
<feature type="region of interest" description="Disordered" evidence="1">
    <location>
        <begin position="45"/>
        <end position="76"/>
    </location>
</feature>